<protein>
    <submittedName>
        <fullName evidence="1">Uncharacterized protein</fullName>
    </submittedName>
</protein>
<gene>
    <name evidence="1" type="ORF">AGR4A_Cc190061</name>
</gene>
<sequence length="97" mass="10801">MAVKKLAPPPYHLISKVKDDRASEALDALCVVYPGSLSAKQLMRRVDPSWQTNRVISFASLCNQFIKINQVLKVKGWQAERTDGTPDANYWLSPIGG</sequence>
<accession>A0A822UY25</accession>
<dbReference type="EMBL" id="FCNL01000011">
    <property type="protein sequence ID" value="CVI15287.1"/>
    <property type="molecule type" value="Genomic_DNA"/>
</dbReference>
<evidence type="ECO:0000313" key="1">
    <source>
        <dbReference type="EMBL" id="CVI15287.1"/>
    </source>
</evidence>
<evidence type="ECO:0000313" key="2">
    <source>
        <dbReference type="Proteomes" id="UP000192074"/>
    </source>
</evidence>
<proteinExistence type="predicted"/>
<dbReference type="RefSeq" id="WP_060723228.1">
    <property type="nucleotide sequence ID" value="NZ_LMVK01000004.1"/>
</dbReference>
<organism evidence="1 2">
    <name type="scientific">Agrobacterium tumefaciens str. B6</name>
    <dbReference type="NCBI Taxonomy" id="1183423"/>
    <lineage>
        <taxon>Bacteria</taxon>
        <taxon>Pseudomonadati</taxon>
        <taxon>Pseudomonadota</taxon>
        <taxon>Alphaproteobacteria</taxon>
        <taxon>Hyphomicrobiales</taxon>
        <taxon>Rhizobiaceae</taxon>
        <taxon>Rhizobium/Agrobacterium group</taxon>
        <taxon>Agrobacterium</taxon>
        <taxon>Agrobacterium tumefaciens complex</taxon>
    </lineage>
</organism>
<dbReference type="Proteomes" id="UP000192074">
    <property type="component" value="Unassembled WGS sequence"/>
</dbReference>
<name>A0A822UY25_AGRTU</name>
<dbReference type="AlphaFoldDB" id="A0A822UY25"/>
<comment type="caution">
    <text evidence="1">The sequence shown here is derived from an EMBL/GenBank/DDBJ whole genome shotgun (WGS) entry which is preliminary data.</text>
</comment>
<reference evidence="1 2" key="1">
    <citation type="submission" date="2016-01" db="EMBL/GenBank/DDBJ databases">
        <authorList>
            <person name="Regsiter A."/>
            <person name="william w."/>
        </authorList>
    </citation>
    <scope>NUCLEOTIDE SEQUENCE [LARGE SCALE GENOMIC DNA]</scope>
    <source>
        <strain evidence="1 2">B6</strain>
    </source>
</reference>